<evidence type="ECO:0008006" key="10">
    <source>
        <dbReference type="Google" id="ProtNLM"/>
    </source>
</evidence>
<dbReference type="InterPro" id="IPR000425">
    <property type="entry name" value="MIP"/>
</dbReference>
<dbReference type="PRINTS" id="PR00783">
    <property type="entry name" value="MINTRINSICP"/>
</dbReference>
<evidence type="ECO:0000256" key="6">
    <source>
        <dbReference type="RuleBase" id="RU000477"/>
    </source>
</evidence>
<evidence type="ECO:0000256" key="4">
    <source>
        <dbReference type="ARBA" id="ARBA00022989"/>
    </source>
</evidence>
<evidence type="ECO:0000256" key="5">
    <source>
        <dbReference type="ARBA" id="ARBA00023136"/>
    </source>
</evidence>
<keyword evidence="4 7" id="KW-1133">Transmembrane helix</keyword>
<dbReference type="AlphaFoldDB" id="A0A402AYH9"/>
<dbReference type="Proteomes" id="UP000287188">
    <property type="component" value="Unassembled WGS sequence"/>
</dbReference>
<accession>A0A402AYH9</accession>
<gene>
    <name evidence="8" type="ORF">KDK_79270</name>
</gene>
<dbReference type="SUPFAM" id="SSF81338">
    <property type="entry name" value="Aquaporin-like"/>
    <property type="match status" value="1"/>
</dbReference>
<dbReference type="InterPro" id="IPR023271">
    <property type="entry name" value="Aquaporin-like"/>
</dbReference>
<feature type="transmembrane region" description="Helical" evidence="7">
    <location>
        <begin position="124"/>
        <end position="142"/>
    </location>
</feature>
<dbReference type="GO" id="GO:0015267">
    <property type="term" value="F:channel activity"/>
    <property type="evidence" value="ECO:0007669"/>
    <property type="project" value="InterPro"/>
</dbReference>
<dbReference type="PANTHER" id="PTHR45724:SF13">
    <property type="entry name" value="AQUAPORIN NIP1-1-RELATED"/>
    <property type="match status" value="1"/>
</dbReference>
<dbReference type="NCBIfam" id="TIGR00861">
    <property type="entry name" value="MIP"/>
    <property type="match status" value="1"/>
</dbReference>
<evidence type="ECO:0000313" key="8">
    <source>
        <dbReference type="EMBL" id="GCE24127.1"/>
    </source>
</evidence>
<dbReference type="Pfam" id="PF00230">
    <property type="entry name" value="MIP"/>
    <property type="match status" value="1"/>
</dbReference>
<dbReference type="GO" id="GO:0016020">
    <property type="term" value="C:membrane"/>
    <property type="evidence" value="ECO:0007669"/>
    <property type="project" value="UniProtKB-SubCell"/>
</dbReference>
<dbReference type="RefSeq" id="WP_126557396.1">
    <property type="nucleotide sequence ID" value="NZ_BIFS01000002.1"/>
</dbReference>
<feature type="transmembrane region" description="Helical" evidence="7">
    <location>
        <begin position="35"/>
        <end position="56"/>
    </location>
</feature>
<reference evidence="9" key="1">
    <citation type="submission" date="2018-12" db="EMBL/GenBank/DDBJ databases">
        <title>Tengunoibacter tsumagoiensis gen. nov., sp. nov., Dictyobacter kobayashii sp. nov., D. alpinus sp. nov., and D. joshuensis sp. nov. and description of Dictyobacteraceae fam. nov. within the order Ktedonobacterales isolated from Tengu-no-mugimeshi.</title>
        <authorList>
            <person name="Wang C.M."/>
            <person name="Zheng Y."/>
            <person name="Sakai Y."/>
            <person name="Toyoda A."/>
            <person name="Minakuchi Y."/>
            <person name="Abe K."/>
            <person name="Yokota A."/>
            <person name="Yabe S."/>
        </authorList>
    </citation>
    <scope>NUCLEOTIDE SEQUENCE [LARGE SCALE GENOMIC DNA]</scope>
    <source>
        <strain evidence="9">Uno11</strain>
    </source>
</reference>
<dbReference type="PANTHER" id="PTHR45724">
    <property type="entry name" value="AQUAPORIN NIP2-1"/>
    <property type="match status" value="1"/>
</dbReference>
<feature type="transmembrane region" description="Helical" evidence="7">
    <location>
        <begin position="194"/>
        <end position="214"/>
    </location>
</feature>
<evidence type="ECO:0000256" key="7">
    <source>
        <dbReference type="SAM" id="Phobius"/>
    </source>
</evidence>
<name>A0A402AYH9_9CHLR</name>
<evidence type="ECO:0000256" key="2">
    <source>
        <dbReference type="ARBA" id="ARBA00022448"/>
    </source>
</evidence>
<evidence type="ECO:0000313" key="9">
    <source>
        <dbReference type="Proteomes" id="UP000287188"/>
    </source>
</evidence>
<evidence type="ECO:0000256" key="3">
    <source>
        <dbReference type="ARBA" id="ARBA00022692"/>
    </source>
</evidence>
<comment type="similarity">
    <text evidence="6">Belongs to the MIP/aquaporin (TC 1.A.8) family.</text>
</comment>
<organism evidence="8 9">
    <name type="scientific">Dictyobacter kobayashii</name>
    <dbReference type="NCBI Taxonomy" id="2014872"/>
    <lineage>
        <taxon>Bacteria</taxon>
        <taxon>Bacillati</taxon>
        <taxon>Chloroflexota</taxon>
        <taxon>Ktedonobacteria</taxon>
        <taxon>Ktedonobacterales</taxon>
        <taxon>Dictyobacteraceae</taxon>
        <taxon>Dictyobacter</taxon>
    </lineage>
</organism>
<dbReference type="PROSITE" id="PS51257">
    <property type="entry name" value="PROKAR_LIPOPROTEIN"/>
    <property type="match status" value="1"/>
</dbReference>
<feature type="transmembrane region" description="Helical" evidence="7">
    <location>
        <begin position="12"/>
        <end position="29"/>
    </location>
</feature>
<feature type="transmembrane region" description="Helical" evidence="7">
    <location>
        <begin position="85"/>
        <end position="104"/>
    </location>
</feature>
<proteinExistence type="inferred from homology"/>
<dbReference type="InterPro" id="IPR034294">
    <property type="entry name" value="Aquaporin_transptr"/>
</dbReference>
<dbReference type="Gene3D" id="1.20.1080.10">
    <property type="entry name" value="Glycerol uptake facilitator protein"/>
    <property type="match status" value="1"/>
</dbReference>
<evidence type="ECO:0000256" key="1">
    <source>
        <dbReference type="ARBA" id="ARBA00004141"/>
    </source>
</evidence>
<feature type="transmembrane region" description="Helical" evidence="7">
    <location>
        <begin position="151"/>
        <end position="174"/>
    </location>
</feature>
<keyword evidence="3 6" id="KW-0812">Transmembrane</keyword>
<protein>
    <recommendedName>
        <fullName evidence="10">Aquaporin</fullName>
    </recommendedName>
</protein>
<dbReference type="OrthoDB" id="9807293at2"/>
<comment type="caution">
    <text evidence="8">The sequence shown here is derived from an EMBL/GenBank/DDBJ whole genome shotgun (WGS) entry which is preliminary data.</text>
</comment>
<keyword evidence="9" id="KW-1185">Reference proteome</keyword>
<keyword evidence="5 7" id="KW-0472">Membrane</keyword>
<comment type="subcellular location">
    <subcellularLocation>
        <location evidence="1">Membrane</location>
        <topology evidence="1">Multi-pass membrane protein</topology>
    </subcellularLocation>
</comment>
<keyword evidence="2 6" id="KW-0813">Transport</keyword>
<dbReference type="EMBL" id="BIFS01000002">
    <property type="protein sequence ID" value="GCE24127.1"/>
    <property type="molecule type" value="Genomic_DNA"/>
</dbReference>
<sequence length="223" mass="23115">MDTSLARRATAEGLGTFALVTAGCGAIVVDNNTKALTHVGVALTFGLIIMVMIAALGHLSGAHFNPAVTTAFALTRHFPWREVPIYILSQCVGAILGAACLRVLFGPVALLGATMPSGSDWQSFGLEVLLSAILMLVIISVATDTRAVGQLAALAIGATIALSAMWAGPISGASMNPARSLGPAFVAGSWQHQWIYLLAPVLGTCAAAALYQWLRKPHTASNH</sequence>